<evidence type="ECO:0000313" key="15">
    <source>
        <dbReference type="Proteomes" id="UP000061362"/>
    </source>
</evidence>
<proteinExistence type="predicted"/>
<feature type="transmembrane region" description="Helical" evidence="6">
    <location>
        <begin position="439"/>
        <end position="458"/>
    </location>
</feature>
<evidence type="ECO:0000313" key="16">
    <source>
        <dbReference type="Proteomes" id="UP000062398"/>
    </source>
</evidence>
<evidence type="ECO:0000313" key="11">
    <source>
        <dbReference type="EMBL" id="AKV81523.1"/>
    </source>
</evidence>
<evidence type="ECO:0000313" key="13">
    <source>
        <dbReference type="Proteomes" id="UP000029084"/>
    </source>
</evidence>
<evidence type="ECO:0000313" key="8">
    <source>
        <dbReference type="EMBL" id="AKV74790.1"/>
    </source>
</evidence>
<evidence type="ECO:0000313" key="14">
    <source>
        <dbReference type="Proteomes" id="UP000056255"/>
    </source>
</evidence>
<dbReference type="EMBL" id="CP012175">
    <property type="protein sequence ID" value="AKV81523.1"/>
    <property type="molecule type" value="Genomic_DNA"/>
</dbReference>
<dbReference type="Proteomes" id="UP000056255">
    <property type="component" value="Chromosome"/>
</dbReference>
<reference evidence="15 16" key="2">
    <citation type="journal article" date="2015" name="Genome Announc.">
        <title>Complete Genome Sequences of Evolved Arsenate-Resistant Metallosphaera sedula Strains.</title>
        <authorList>
            <person name="Ai C."/>
            <person name="McCarthy S."/>
            <person name="Schackwitz W."/>
            <person name="Martin J."/>
            <person name="Lipzen A."/>
            <person name="Blum P."/>
        </authorList>
    </citation>
    <scope>NUCLEOTIDE SEQUENCE [LARGE SCALE GENOMIC DNA]</scope>
    <source>
        <strain evidence="10 16">ARS120-1</strain>
        <strain evidence="11 15">ARS120-2</strain>
        <strain evidence="8 18">ARS50-1</strain>
        <strain evidence="9 17">ARS50-2</strain>
    </source>
</reference>
<feature type="transmembrane region" description="Helical" evidence="6">
    <location>
        <begin position="348"/>
        <end position="368"/>
    </location>
</feature>
<feature type="transmembrane region" description="Helical" evidence="6">
    <location>
        <begin position="97"/>
        <end position="128"/>
    </location>
</feature>
<dbReference type="PATRIC" id="fig|43687.5.peg.1961"/>
<evidence type="ECO:0000256" key="2">
    <source>
        <dbReference type="ARBA" id="ARBA00022475"/>
    </source>
</evidence>
<dbReference type="Gene3D" id="1.20.1740.10">
    <property type="entry name" value="Amino acid/polyamine transporter I"/>
    <property type="match status" value="1"/>
</dbReference>
<sequence>MDEKKKLENEAQPSLKKDVLGTWLVASYGIAANAPIAVATLYFVGIAGIAGGAMPLVVLLSYLIYATTLIVIYEWSKDVASSYGYVAIMKKGLNSSLAAFTVGYGYIYQYLVAGTAGFGILGLASFLYLISPSIASTMPWLWALITVILTLEVTLVMWLGVKPGGLLNLVIGLFSIGFLVVTSISLIAVAGSHNTVSVFTASPVNNNWVLILVSMIFAITTFGGATTPIGVAEEAKVPKRTMPRALLLGFGLLGVGLILNSYAQTVIYGVSNMFNYASLPDPMVIIYSKYFSPVIVDLLIVLVAFMFNSSIISFATSGSRMIYGMARDGILYPSNFSKVNRHGAPGNAIILTGVIAGALCLLTGYLLGPLEASIFLITFGSFYVSLGHLFAALALIRRKVKLGRPDIAKHVLIPIISMGAYVATIYFGTYPAPAFPLNIAVYSAWAVLAVHVVVYYLMKRRYPERLSKFGDHSL</sequence>
<feature type="transmembrane region" description="Helical" evidence="6">
    <location>
        <begin position="245"/>
        <end position="270"/>
    </location>
</feature>
<evidence type="ECO:0000313" key="12">
    <source>
        <dbReference type="EMBL" id="AKV83756.1"/>
    </source>
</evidence>
<dbReference type="RefSeq" id="WP_012021760.1">
    <property type="nucleotide sequence ID" value="NZ_CP008822.1"/>
</dbReference>
<feature type="transmembrane region" description="Helical" evidence="6">
    <location>
        <begin position="290"/>
        <end position="315"/>
    </location>
</feature>
<evidence type="ECO:0000313" key="18">
    <source>
        <dbReference type="Proteomes" id="UP000068832"/>
    </source>
</evidence>
<evidence type="ECO:0000313" key="7">
    <source>
        <dbReference type="EMBL" id="AIM27957.1"/>
    </source>
</evidence>
<dbReference type="Proteomes" id="UP000062475">
    <property type="component" value="Chromosome"/>
</dbReference>
<evidence type="ECO:0000313" key="10">
    <source>
        <dbReference type="EMBL" id="AKV79278.1"/>
    </source>
</evidence>
<feature type="transmembrane region" description="Helical" evidence="6">
    <location>
        <begin position="407"/>
        <end position="427"/>
    </location>
</feature>
<evidence type="ECO:0000313" key="17">
    <source>
        <dbReference type="Proteomes" id="UP000062475"/>
    </source>
</evidence>
<dbReference type="PIRSF" id="PIRSF006060">
    <property type="entry name" value="AA_transporter"/>
    <property type="match status" value="1"/>
</dbReference>
<keyword evidence="3 6" id="KW-0812">Transmembrane</keyword>
<evidence type="ECO:0000256" key="1">
    <source>
        <dbReference type="ARBA" id="ARBA00004651"/>
    </source>
</evidence>
<feature type="transmembrane region" description="Helical" evidence="6">
    <location>
        <begin position="56"/>
        <end position="76"/>
    </location>
</feature>
<accession>A0A088E8A6</accession>
<dbReference type="GeneID" id="91756342"/>
<dbReference type="AlphaFoldDB" id="A0A088E8A6"/>
<evidence type="ECO:0000256" key="3">
    <source>
        <dbReference type="ARBA" id="ARBA00022692"/>
    </source>
</evidence>
<protein>
    <submittedName>
        <fullName evidence="8">Amino acid permease</fullName>
    </submittedName>
    <submittedName>
        <fullName evidence="7">Amino acid/polyamine/organocation transporter, APC superfamily</fullName>
    </submittedName>
</protein>
<dbReference type="GO" id="GO:0022857">
    <property type="term" value="F:transmembrane transporter activity"/>
    <property type="evidence" value="ECO:0007669"/>
    <property type="project" value="InterPro"/>
</dbReference>
<evidence type="ECO:0000256" key="5">
    <source>
        <dbReference type="ARBA" id="ARBA00023136"/>
    </source>
</evidence>
<name>A0A088E8A6_9CREN</name>
<dbReference type="InterPro" id="IPR002293">
    <property type="entry name" value="AA/rel_permease1"/>
</dbReference>
<keyword evidence="4 6" id="KW-1133">Transmembrane helix</keyword>
<keyword evidence="2" id="KW-1003">Cell membrane</keyword>
<feature type="transmembrane region" description="Helical" evidence="6">
    <location>
        <begin position="140"/>
        <end position="159"/>
    </location>
</feature>
<gene>
    <name evidence="7" type="ORF">HA72_1819</name>
    <name evidence="8" type="ORF">MsedA_1862</name>
    <name evidence="9" type="ORF">MsedB_1864</name>
    <name evidence="10" type="ORF">MsedC_1862</name>
    <name evidence="11" type="ORF">MsedD_1863</name>
    <name evidence="12" type="ORF">MsedE_1863</name>
</gene>
<evidence type="ECO:0000256" key="4">
    <source>
        <dbReference type="ARBA" id="ARBA00022989"/>
    </source>
</evidence>
<dbReference type="OrthoDB" id="43026at2157"/>
<evidence type="ECO:0000256" key="6">
    <source>
        <dbReference type="SAM" id="Phobius"/>
    </source>
</evidence>
<dbReference type="EMBL" id="CP012173">
    <property type="protein sequence ID" value="AKV77026.1"/>
    <property type="molecule type" value="Genomic_DNA"/>
</dbReference>
<dbReference type="OMA" id="RAIMWSA"/>
<dbReference type="Proteomes" id="UP000029084">
    <property type="component" value="Chromosome"/>
</dbReference>
<evidence type="ECO:0000313" key="9">
    <source>
        <dbReference type="EMBL" id="AKV77026.1"/>
    </source>
</evidence>
<comment type="subcellular location">
    <subcellularLocation>
        <location evidence="1">Cell membrane</location>
        <topology evidence="1">Multi-pass membrane protein</topology>
    </subcellularLocation>
</comment>
<dbReference type="InterPro" id="IPR050367">
    <property type="entry name" value="APC_superfamily"/>
</dbReference>
<feature type="transmembrane region" description="Helical" evidence="6">
    <location>
        <begin position="166"/>
        <end position="188"/>
    </location>
</feature>
<feature type="transmembrane region" description="Helical" evidence="6">
    <location>
        <begin position="374"/>
        <end position="395"/>
    </location>
</feature>
<dbReference type="Proteomes" id="UP000061362">
    <property type="component" value="Chromosome"/>
</dbReference>
<dbReference type="PANTHER" id="PTHR42770">
    <property type="entry name" value="AMINO ACID TRANSPORTER-RELATED"/>
    <property type="match status" value="1"/>
</dbReference>
<dbReference type="EMBL" id="CP012172">
    <property type="protein sequence ID" value="AKV74790.1"/>
    <property type="molecule type" value="Genomic_DNA"/>
</dbReference>
<dbReference type="EMBL" id="CP012174">
    <property type="protein sequence ID" value="AKV79278.1"/>
    <property type="molecule type" value="Genomic_DNA"/>
</dbReference>
<reference evidence="7 13" key="1">
    <citation type="journal article" date="2014" name="J. Bacteriol.">
        <title>Role of an Archaeal PitA Transporter in the Copper and Arsenic Resistance of Metallosphaera sedula, an Extreme Thermoacidophile.</title>
        <authorList>
            <person name="McCarthy S."/>
            <person name="Ai C."/>
            <person name="Wheaton G."/>
            <person name="Tevatia R."/>
            <person name="Eckrich V."/>
            <person name="Kelly R."/>
            <person name="Blum P."/>
        </authorList>
    </citation>
    <scope>NUCLEOTIDE SEQUENCE [LARGE SCALE GENOMIC DNA]</scope>
    <source>
        <strain evidence="7 13">CuR1</strain>
    </source>
</reference>
<dbReference type="Pfam" id="PF13520">
    <property type="entry name" value="AA_permease_2"/>
    <property type="match status" value="1"/>
</dbReference>
<organism evidence="7 13">
    <name type="scientific">Metallosphaera sedula</name>
    <dbReference type="NCBI Taxonomy" id="43687"/>
    <lineage>
        <taxon>Archaea</taxon>
        <taxon>Thermoproteota</taxon>
        <taxon>Thermoprotei</taxon>
        <taxon>Sulfolobales</taxon>
        <taxon>Sulfolobaceae</taxon>
        <taxon>Metallosphaera</taxon>
    </lineage>
</organism>
<feature type="transmembrane region" description="Helical" evidence="6">
    <location>
        <begin position="20"/>
        <end position="44"/>
    </location>
</feature>
<dbReference type="Proteomes" id="UP000068832">
    <property type="component" value="Chromosome"/>
</dbReference>
<dbReference type="GO" id="GO:0005886">
    <property type="term" value="C:plasma membrane"/>
    <property type="evidence" value="ECO:0007669"/>
    <property type="project" value="UniProtKB-SubCell"/>
</dbReference>
<dbReference type="EMBL" id="CP008822">
    <property type="protein sequence ID" value="AIM27957.1"/>
    <property type="molecule type" value="Genomic_DNA"/>
</dbReference>
<feature type="transmembrane region" description="Helical" evidence="6">
    <location>
        <begin position="208"/>
        <end position="233"/>
    </location>
</feature>
<reference evidence="12 14" key="3">
    <citation type="submission" date="2015-07" db="EMBL/GenBank/DDBJ databases">
        <title>Physiological, transcriptional responses and genome re-sequencing of acid resistant extremely thermoacidophilic Metallosphaera sedula SARC-M1.</title>
        <authorList>
            <person name="Ai C."/>
            <person name="McCarthy S."/>
            <person name="Eckrich V."/>
            <person name="Rudrappa D."/>
            <person name="Qiu G."/>
            <person name="Blum P."/>
        </authorList>
    </citation>
    <scope>NUCLEOTIDE SEQUENCE [LARGE SCALE GENOMIC DNA]</scope>
    <source>
        <strain evidence="12 14">SARC-M1</strain>
    </source>
</reference>
<keyword evidence="5 6" id="KW-0472">Membrane</keyword>
<dbReference type="EMBL" id="CP012176">
    <property type="protein sequence ID" value="AKV83756.1"/>
    <property type="molecule type" value="Genomic_DNA"/>
</dbReference>
<dbReference type="Proteomes" id="UP000062398">
    <property type="component" value="Chromosome"/>
</dbReference>
<dbReference type="PANTHER" id="PTHR42770:SF11">
    <property type="entry name" value="INNER MEMBRANE TRANSPORT PROTEIN YBAT"/>
    <property type="match status" value="1"/>
</dbReference>